<gene>
    <name evidence="1" type="ORF">Rrhod_0705</name>
</gene>
<proteinExistence type="predicted"/>
<keyword evidence="2" id="KW-1185">Reference proteome</keyword>
<organism evidence="1 2">
    <name type="scientific">Rhodococcus rhodnii LMG 5362</name>
    <dbReference type="NCBI Taxonomy" id="1273125"/>
    <lineage>
        <taxon>Bacteria</taxon>
        <taxon>Bacillati</taxon>
        <taxon>Actinomycetota</taxon>
        <taxon>Actinomycetes</taxon>
        <taxon>Mycobacteriales</taxon>
        <taxon>Nocardiaceae</taxon>
        <taxon>Rhodococcus</taxon>
    </lineage>
</organism>
<dbReference type="PATRIC" id="fig|1273125.3.peg.679"/>
<dbReference type="Proteomes" id="UP000013525">
    <property type="component" value="Unassembled WGS sequence"/>
</dbReference>
<evidence type="ECO:0000313" key="2">
    <source>
        <dbReference type="Proteomes" id="UP000013525"/>
    </source>
</evidence>
<evidence type="ECO:0008006" key="3">
    <source>
        <dbReference type="Google" id="ProtNLM"/>
    </source>
</evidence>
<protein>
    <recommendedName>
        <fullName evidence="3">Minor tail protein</fullName>
    </recommendedName>
</protein>
<sequence>MTAPNHDTPDRAYVGTVGNPQHVAGIQSWDEASIRAAQRGPIVSAYTGARNNLLSNLFGGFAGGVAQVITNIVGAITQGGATTIIGLAEYMLGLERQVEDTTTAVEGALQDISDITENMVTEVTTPIFDSLHGNDIPSFPRVLLQPVPTSSTASGNLGGHTHGIANPGTSSSTQSAQLGSHSHRINTEMPTYLPGNQVLDLTFIRVDRKMTIDRVKMITGRASGWFSTLDYWYIGLYVVDPTNNNQLDLVWASGDLKNTLSSQAMEYSFASTATEELLPGHLVAVAQLQRPGALSACRRIAAVPQVGIGQSGGEFPLAQAAYVTGQTSLPTAIPSGSIQYNYTMIPWVAVSSS</sequence>
<accession>R7WRH3</accession>
<name>R7WRH3_9NOCA</name>
<dbReference type="eggNOG" id="ENOG5031EX5">
    <property type="taxonomic scope" value="Bacteria"/>
</dbReference>
<dbReference type="EMBL" id="APMY01000021">
    <property type="protein sequence ID" value="EOM77896.1"/>
    <property type="molecule type" value="Genomic_DNA"/>
</dbReference>
<comment type="caution">
    <text evidence="1">The sequence shown here is derived from an EMBL/GenBank/DDBJ whole genome shotgun (WGS) entry which is preliminary data.</text>
</comment>
<evidence type="ECO:0000313" key="1">
    <source>
        <dbReference type="EMBL" id="EOM77896.1"/>
    </source>
</evidence>
<reference evidence="1 2" key="1">
    <citation type="journal article" date="2013" name="Genome Announc.">
        <title>Draft Genome Sequence of Rhodococcus rhodnii Strain LMG5362, a Symbiont of Rhodnius prolixus (Hemiptera, Reduviidae, Triatominae), the Principle Vector of Trypanosoma cruzi.</title>
        <authorList>
            <person name="Pachebat J.A."/>
            <person name="van Keulen G."/>
            <person name="Whitten M.M."/>
            <person name="Girdwood S."/>
            <person name="Del Sol R."/>
            <person name="Dyson P.J."/>
            <person name="Facey P.D."/>
        </authorList>
    </citation>
    <scope>NUCLEOTIDE SEQUENCE [LARGE SCALE GENOMIC DNA]</scope>
    <source>
        <strain evidence="1 2">LMG 5362</strain>
    </source>
</reference>
<dbReference type="AlphaFoldDB" id="R7WRH3"/>